<dbReference type="Proteomes" id="UP000521943">
    <property type="component" value="Unassembled WGS sequence"/>
</dbReference>
<name>A0A8H6I666_9AGAR</name>
<feature type="region of interest" description="Disordered" evidence="2">
    <location>
        <begin position="1"/>
        <end position="21"/>
    </location>
</feature>
<sequence length="302" mass="33466">MPADRTSKKTSAARSSTSPVPADRICTICGRVLGRKADVPRHMKRHDPSAERVQCTYLIAEGVPCPFSTLQPYNLDTHVRTMHTKEPHPCKYADCDYGHTDPAIMSKHYRKVHHEKTKRQAARAPKPRKGKKVEEPSQPVASTSTAAAAIPSPSPSSYSDYGSEYSSDSSSYSTSTSQSPVSEHFFVPALLLQKFEDQFEVGYLGNSQNLSLPGYAGTVTNPDIVDEAAATALHLGYEAINPEPFTPLFCDGPYFPPTYWIDLDANIRSSMQGADFYPDTQELNEGPFNSTWEESYFTEHIF</sequence>
<comment type="caution">
    <text evidence="4">The sequence shown here is derived from an EMBL/GenBank/DDBJ whole genome shotgun (WGS) entry which is preliminary data.</text>
</comment>
<keyword evidence="1" id="KW-0863">Zinc-finger</keyword>
<evidence type="ECO:0000256" key="2">
    <source>
        <dbReference type="SAM" id="MobiDB-lite"/>
    </source>
</evidence>
<dbReference type="SMART" id="SM00355">
    <property type="entry name" value="ZnF_C2H2"/>
    <property type="match status" value="3"/>
</dbReference>
<dbReference type="PROSITE" id="PS00028">
    <property type="entry name" value="ZINC_FINGER_C2H2_1"/>
    <property type="match status" value="1"/>
</dbReference>
<keyword evidence="1" id="KW-0862">Zinc</keyword>
<feature type="compositionally biased region" description="Basic residues" evidence="2">
    <location>
        <begin position="111"/>
        <end position="131"/>
    </location>
</feature>
<evidence type="ECO:0000313" key="4">
    <source>
        <dbReference type="EMBL" id="KAF6758622.1"/>
    </source>
</evidence>
<protein>
    <recommendedName>
        <fullName evidence="3">C2H2-type domain-containing protein</fullName>
    </recommendedName>
</protein>
<feature type="domain" description="C2H2-type" evidence="3">
    <location>
        <begin position="24"/>
        <end position="51"/>
    </location>
</feature>
<feature type="compositionally biased region" description="Low complexity" evidence="2">
    <location>
        <begin position="9"/>
        <end position="18"/>
    </location>
</feature>
<evidence type="ECO:0000256" key="1">
    <source>
        <dbReference type="PROSITE-ProRule" id="PRU00042"/>
    </source>
</evidence>
<accession>A0A8H6I666</accession>
<feature type="compositionally biased region" description="Low complexity" evidence="2">
    <location>
        <begin position="136"/>
        <end position="174"/>
    </location>
</feature>
<keyword evidence="1" id="KW-0479">Metal-binding</keyword>
<gene>
    <name evidence="4" type="ORF">DFP72DRAFT_1167450</name>
</gene>
<organism evidence="4 5">
    <name type="scientific">Ephemerocybe angulata</name>
    <dbReference type="NCBI Taxonomy" id="980116"/>
    <lineage>
        <taxon>Eukaryota</taxon>
        <taxon>Fungi</taxon>
        <taxon>Dikarya</taxon>
        <taxon>Basidiomycota</taxon>
        <taxon>Agaricomycotina</taxon>
        <taxon>Agaricomycetes</taxon>
        <taxon>Agaricomycetidae</taxon>
        <taxon>Agaricales</taxon>
        <taxon>Agaricineae</taxon>
        <taxon>Psathyrellaceae</taxon>
        <taxon>Ephemerocybe</taxon>
    </lineage>
</organism>
<dbReference type="Gene3D" id="3.30.160.60">
    <property type="entry name" value="Classic Zinc Finger"/>
    <property type="match status" value="1"/>
</dbReference>
<feature type="region of interest" description="Disordered" evidence="2">
    <location>
        <begin position="111"/>
        <end position="174"/>
    </location>
</feature>
<reference evidence="4 5" key="1">
    <citation type="submission" date="2020-07" db="EMBL/GenBank/DDBJ databases">
        <title>Comparative genomics of pyrophilous fungi reveals a link between fire events and developmental genes.</title>
        <authorList>
            <consortium name="DOE Joint Genome Institute"/>
            <person name="Steindorff A.S."/>
            <person name="Carver A."/>
            <person name="Calhoun S."/>
            <person name="Stillman K."/>
            <person name="Liu H."/>
            <person name="Lipzen A."/>
            <person name="Pangilinan J."/>
            <person name="Labutti K."/>
            <person name="Bruns T.D."/>
            <person name="Grigoriev I.V."/>
        </authorList>
    </citation>
    <scope>NUCLEOTIDE SEQUENCE [LARGE SCALE GENOMIC DNA]</scope>
    <source>
        <strain evidence="4 5">CBS 144469</strain>
    </source>
</reference>
<proteinExistence type="predicted"/>
<dbReference type="PROSITE" id="PS50157">
    <property type="entry name" value="ZINC_FINGER_C2H2_2"/>
    <property type="match status" value="1"/>
</dbReference>
<dbReference type="EMBL" id="JACGCI010000018">
    <property type="protein sequence ID" value="KAF6758622.1"/>
    <property type="molecule type" value="Genomic_DNA"/>
</dbReference>
<evidence type="ECO:0000259" key="3">
    <source>
        <dbReference type="PROSITE" id="PS50157"/>
    </source>
</evidence>
<evidence type="ECO:0000313" key="5">
    <source>
        <dbReference type="Proteomes" id="UP000521943"/>
    </source>
</evidence>
<dbReference type="AlphaFoldDB" id="A0A8H6I666"/>
<dbReference type="InterPro" id="IPR013087">
    <property type="entry name" value="Znf_C2H2_type"/>
</dbReference>
<dbReference type="OrthoDB" id="654211at2759"/>
<dbReference type="GO" id="GO:0008270">
    <property type="term" value="F:zinc ion binding"/>
    <property type="evidence" value="ECO:0007669"/>
    <property type="project" value="UniProtKB-KW"/>
</dbReference>
<keyword evidence="5" id="KW-1185">Reference proteome</keyword>